<proteinExistence type="predicted"/>
<evidence type="ECO:0000313" key="2">
    <source>
        <dbReference type="Proteomes" id="UP001168821"/>
    </source>
</evidence>
<sequence>MWRRGVGNTVRTSHEMLQLSLDIPVDQRGRGGGPFVQGRRSRWTPVWQRSGTLNLHLERKLLCLSIPAEILQNVQFSLPCGGRGLCSFGLSRGEGGVMVFRMVHRLEPLMNLAR</sequence>
<protein>
    <submittedName>
        <fullName evidence="1">Uncharacterized protein</fullName>
    </submittedName>
</protein>
<accession>A0AA38ICJ4</accession>
<keyword evidence="2" id="KW-1185">Reference proteome</keyword>
<gene>
    <name evidence="1" type="ORF">Zmor_012620</name>
</gene>
<comment type="caution">
    <text evidence="1">The sequence shown here is derived from an EMBL/GenBank/DDBJ whole genome shotgun (WGS) entry which is preliminary data.</text>
</comment>
<evidence type="ECO:0000313" key="1">
    <source>
        <dbReference type="EMBL" id="KAJ3653365.1"/>
    </source>
</evidence>
<organism evidence="1 2">
    <name type="scientific">Zophobas morio</name>
    <dbReference type="NCBI Taxonomy" id="2755281"/>
    <lineage>
        <taxon>Eukaryota</taxon>
        <taxon>Metazoa</taxon>
        <taxon>Ecdysozoa</taxon>
        <taxon>Arthropoda</taxon>
        <taxon>Hexapoda</taxon>
        <taxon>Insecta</taxon>
        <taxon>Pterygota</taxon>
        <taxon>Neoptera</taxon>
        <taxon>Endopterygota</taxon>
        <taxon>Coleoptera</taxon>
        <taxon>Polyphaga</taxon>
        <taxon>Cucujiformia</taxon>
        <taxon>Tenebrionidae</taxon>
        <taxon>Zophobas</taxon>
    </lineage>
</organism>
<dbReference type="EMBL" id="JALNTZ010000004">
    <property type="protein sequence ID" value="KAJ3653365.1"/>
    <property type="molecule type" value="Genomic_DNA"/>
</dbReference>
<name>A0AA38ICJ4_9CUCU</name>
<reference evidence="1" key="1">
    <citation type="journal article" date="2023" name="G3 (Bethesda)">
        <title>Whole genome assemblies of Zophobas morio and Tenebrio molitor.</title>
        <authorList>
            <person name="Kaur S."/>
            <person name="Stinson S.A."/>
            <person name="diCenzo G.C."/>
        </authorList>
    </citation>
    <scope>NUCLEOTIDE SEQUENCE</scope>
    <source>
        <strain evidence="1">QUZm001</strain>
    </source>
</reference>
<dbReference type="Proteomes" id="UP001168821">
    <property type="component" value="Unassembled WGS sequence"/>
</dbReference>
<dbReference type="AlphaFoldDB" id="A0AA38ICJ4"/>